<dbReference type="VEuPathDB" id="TrichDB:TVAG_076810"/>
<dbReference type="InParanoid" id="A2D9S8"/>
<organism evidence="1 2">
    <name type="scientific">Trichomonas vaginalis (strain ATCC PRA-98 / G3)</name>
    <dbReference type="NCBI Taxonomy" id="412133"/>
    <lineage>
        <taxon>Eukaryota</taxon>
        <taxon>Metamonada</taxon>
        <taxon>Parabasalia</taxon>
        <taxon>Trichomonadida</taxon>
        <taxon>Trichomonadidae</taxon>
        <taxon>Trichomonas</taxon>
    </lineage>
</organism>
<proteinExistence type="predicted"/>
<sequence>MISLFIQSVYSKTVTGKYSESKLWDTLKENLLIVDCVFANLGGWSAYAPVWIDGGLGNKIEVITTMFVECSAQTNGPFAFEGKFFLKFDKVADARNKPGSGGVGVILAKSDTPVKGVITDR</sequence>
<protein>
    <submittedName>
        <fullName evidence="1">Uncharacterized protein</fullName>
    </submittedName>
</protein>
<gene>
    <name evidence="1" type="ORF">TVAG_076810</name>
</gene>
<accession>A2D9S8</accession>
<dbReference type="VEuPathDB" id="TrichDB:TVAGG3_0419340"/>
<name>A2D9S8_TRIV3</name>
<keyword evidence="2" id="KW-1185">Reference proteome</keyword>
<evidence type="ECO:0000313" key="2">
    <source>
        <dbReference type="Proteomes" id="UP000001542"/>
    </source>
</evidence>
<reference evidence="1" key="2">
    <citation type="journal article" date="2007" name="Science">
        <title>Draft genome sequence of the sexually transmitted pathogen Trichomonas vaginalis.</title>
        <authorList>
            <person name="Carlton J.M."/>
            <person name="Hirt R.P."/>
            <person name="Silva J.C."/>
            <person name="Delcher A.L."/>
            <person name="Schatz M."/>
            <person name="Zhao Q."/>
            <person name="Wortman J.R."/>
            <person name="Bidwell S.L."/>
            <person name="Alsmark U.C.M."/>
            <person name="Besteiro S."/>
            <person name="Sicheritz-Ponten T."/>
            <person name="Noel C.J."/>
            <person name="Dacks J.B."/>
            <person name="Foster P.G."/>
            <person name="Simillion C."/>
            <person name="Van de Peer Y."/>
            <person name="Miranda-Saavedra D."/>
            <person name="Barton G.J."/>
            <person name="Westrop G.D."/>
            <person name="Mueller S."/>
            <person name="Dessi D."/>
            <person name="Fiori P.L."/>
            <person name="Ren Q."/>
            <person name="Paulsen I."/>
            <person name="Zhang H."/>
            <person name="Bastida-Corcuera F.D."/>
            <person name="Simoes-Barbosa A."/>
            <person name="Brown M.T."/>
            <person name="Hayes R.D."/>
            <person name="Mukherjee M."/>
            <person name="Okumura C.Y."/>
            <person name="Schneider R."/>
            <person name="Smith A.J."/>
            <person name="Vanacova S."/>
            <person name="Villalvazo M."/>
            <person name="Haas B.J."/>
            <person name="Pertea M."/>
            <person name="Feldblyum T.V."/>
            <person name="Utterback T.R."/>
            <person name="Shu C.L."/>
            <person name="Osoegawa K."/>
            <person name="de Jong P.J."/>
            <person name="Hrdy I."/>
            <person name="Horvathova L."/>
            <person name="Zubacova Z."/>
            <person name="Dolezal P."/>
            <person name="Malik S.B."/>
            <person name="Logsdon J.M. Jr."/>
            <person name="Henze K."/>
            <person name="Gupta A."/>
            <person name="Wang C.C."/>
            <person name="Dunne R.L."/>
            <person name="Upcroft J.A."/>
            <person name="Upcroft P."/>
            <person name="White O."/>
            <person name="Salzberg S.L."/>
            <person name="Tang P."/>
            <person name="Chiu C.-H."/>
            <person name="Lee Y.-S."/>
            <person name="Embley T.M."/>
            <person name="Coombs G.H."/>
            <person name="Mottram J.C."/>
            <person name="Tachezy J."/>
            <person name="Fraser-Liggett C.M."/>
            <person name="Johnson P.J."/>
        </authorList>
    </citation>
    <scope>NUCLEOTIDE SEQUENCE [LARGE SCALE GENOMIC DNA]</scope>
    <source>
        <strain evidence="1">G3</strain>
    </source>
</reference>
<dbReference type="AlphaFoldDB" id="A2D9S8"/>
<dbReference type="EMBL" id="DS113181">
    <property type="protein sequence ID" value="EAY22934.1"/>
    <property type="molecule type" value="Genomic_DNA"/>
</dbReference>
<evidence type="ECO:0000313" key="1">
    <source>
        <dbReference type="EMBL" id="EAY22934.1"/>
    </source>
</evidence>
<dbReference type="Proteomes" id="UP000001542">
    <property type="component" value="Unassembled WGS sequence"/>
</dbReference>
<reference evidence="1" key="1">
    <citation type="submission" date="2006-10" db="EMBL/GenBank/DDBJ databases">
        <authorList>
            <person name="Amadeo P."/>
            <person name="Zhao Q."/>
            <person name="Wortman J."/>
            <person name="Fraser-Liggett C."/>
            <person name="Carlton J."/>
        </authorList>
    </citation>
    <scope>NUCLEOTIDE SEQUENCE</scope>
    <source>
        <strain evidence="1">G3</strain>
    </source>
</reference>